<gene>
    <name evidence="1" type="ORF">TH6_12165</name>
</gene>
<organism evidence="1 2">
    <name type="scientific">Thalassospira profundimaris</name>
    <dbReference type="NCBI Taxonomy" id="502049"/>
    <lineage>
        <taxon>Bacteria</taxon>
        <taxon>Pseudomonadati</taxon>
        <taxon>Pseudomonadota</taxon>
        <taxon>Alphaproteobacteria</taxon>
        <taxon>Rhodospirillales</taxon>
        <taxon>Thalassospiraceae</taxon>
        <taxon>Thalassospira</taxon>
    </lineage>
</organism>
<evidence type="ECO:0000313" key="1">
    <source>
        <dbReference type="EMBL" id="RCK21369.1"/>
    </source>
</evidence>
<evidence type="ECO:0000313" key="2">
    <source>
        <dbReference type="Proteomes" id="UP000253061"/>
    </source>
</evidence>
<proteinExistence type="predicted"/>
<comment type="caution">
    <text evidence="1">The sequence shown here is derived from an EMBL/GenBank/DDBJ whole genome shotgun (WGS) entry which is preliminary data.</text>
</comment>
<name>A0A367V8M2_9PROT</name>
<reference evidence="1 2" key="1">
    <citation type="submission" date="2014-07" db="EMBL/GenBank/DDBJ databases">
        <title>Draft genome sequence of Thalassospira profundimaris R8-17.</title>
        <authorList>
            <person name="Lai Q."/>
            <person name="Shao Z."/>
        </authorList>
    </citation>
    <scope>NUCLEOTIDE SEQUENCE [LARGE SCALE GENOMIC DNA]</scope>
    <source>
        <strain evidence="1 2">R8-17</strain>
    </source>
</reference>
<protein>
    <submittedName>
        <fullName evidence="1">Uncharacterized protein</fullName>
    </submittedName>
</protein>
<dbReference type="Proteomes" id="UP000253061">
    <property type="component" value="Unassembled WGS sequence"/>
</dbReference>
<accession>A0A367V8M2</accession>
<dbReference type="AlphaFoldDB" id="A0A367V8M2"/>
<sequence>MPCLDQRRFNQQPNAAGESFVFKLFAFSLAIKIASICKIQHILTNWVAYFGHLSRIGFVRFFLFTKQFLLTSSLHDSQISGVRNYWLFMMNFLRTRTATFW</sequence>
<dbReference type="EMBL" id="JPWB01000005">
    <property type="protein sequence ID" value="RCK21369.1"/>
    <property type="molecule type" value="Genomic_DNA"/>
</dbReference>